<comment type="subcellular location">
    <subcellularLocation>
        <location evidence="1">Cytoplasm</location>
    </subcellularLocation>
</comment>
<evidence type="ECO:0000256" key="10">
    <source>
        <dbReference type="PROSITE-ProRule" id="PRU00169"/>
    </source>
</evidence>
<dbReference type="InterPro" id="IPR018060">
    <property type="entry name" value="HTH_AraC"/>
</dbReference>
<evidence type="ECO:0000259" key="12">
    <source>
        <dbReference type="PROSITE" id="PS50110"/>
    </source>
</evidence>
<evidence type="ECO:0000256" key="5">
    <source>
        <dbReference type="ARBA" id="ARBA00023012"/>
    </source>
</evidence>
<dbReference type="Gene3D" id="1.10.10.60">
    <property type="entry name" value="Homeodomain-like"/>
    <property type="match status" value="2"/>
</dbReference>
<dbReference type="GO" id="GO:0005737">
    <property type="term" value="C:cytoplasm"/>
    <property type="evidence" value="ECO:0007669"/>
    <property type="project" value="UniProtKB-SubCell"/>
</dbReference>
<feature type="domain" description="Response regulatory" evidence="12">
    <location>
        <begin position="3"/>
        <end position="120"/>
    </location>
</feature>
<sequence>MYSVFLVEDEIVIRDGLKASFPWEQYGFAYVGDAADGEVALPLIRQTKPDVLITDIRMPFMDGISLSKMIKKELPNTRIIIISGFDDFSYAQEAISIGVDNYLLKPITKDKLGDVMNDAKSKLDKENERDKYLDQFKAESQEYEQFARVRLFNQLVSGTMSVSEVYEKSEELGLSLDTTHYNLVLLDFTPMTGMHTAPVYSKHMARLSEQLMQYLKCCPEYIVFHWNMDTYAIIVKGDESTIESNTTNLIENINRRCMVYDDEIHWYLAQSGVITRLSEFAKACQQANKRLSCRFINPDGHIFTEQDVESMRSFGEDSANTIDQRLVMLFLENAGESEIDDFLDNIVNQQTKSALSSSIFCKYFAMTMYMCVCDYLKKLGVDSDNVLDSSTRGNLEKVTSDSVLNVVSDMFRAAIAKRKDLVGNQSKSQLSAAINYVNEHYCDSSLSLNEVAKEINISPSYLSAMFSRENKTTFVEYITSKRMEHAKELLLNTKEKTSAVAEKVGYKDPHYFSYIFKKTYGISPKEFRAKGQGV</sequence>
<dbReference type="GO" id="GO:0003700">
    <property type="term" value="F:DNA-binding transcription factor activity"/>
    <property type="evidence" value="ECO:0007669"/>
    <property type="project" value="InterPro"/>
</dbReference>
<protein>
    <recommendedName>
        <fullName evidence="2">Stage 0 sporulation protein A homolog</fullName>
    </recommendedName>
</protein>
<keyword evidence="3" id="KW-0963">Cytoplasm</keyword>
<dbReference type="SMART" id="SM00448">
    <property type="entry name" value="REC"/>
    <property type="match status" value="1"/>
</dbReference>
<dbReference type="Pfam" id="PF12833">
    <property type="entry name" value="HTH_18"/>
    <property type="match status" value="1"/>
</dbReference>
<name>A0A1H7LLR7_9FIRM</name>
<dbReference type="PROSITE" id="PS50110">
    <property type="entry name" value="RESPONSE_REGULATORY"/>
    <property type="match status" value="1"/>
</dbReference>
<evidence type="ECO:0000256" key="3">
    <source>
        <dbReference type="ARBA" id="ARBA00022490"/>
    </source>
</evidence>
<evidence type="ECO:0000256" key="2">
    <source>
        <dbReference type="ARBA" id="ARBA00018672"/>
    </source>
</evidence>
<evidence type="ECO:0000256" key="6">
    <source>
        <dbReference type="ARBA" id="ARBA00023015"/>
    </source>
</evidence>
<keyword evidence="4 10" id="KW-0597">Phosphoprotein</keyword>
<dbReference type="PANTHER" id="PTHR42713:SF3">
    <property type="entry name" value="TRANSCRIPTIONAL REGULATORY PROTEIN HPTR"/>
    <property type="match status" value="1"/>
</dbReference>
<dbReference type="GO" id="GO:0043565">
    <property type="term" value="F:sequence-specific DNA binding"/>
    <property type="evidence" value="ECO:0007669"/>
    <property type="project" value="InterPro"/>
</dbReference>
<evidence type="ECO:0000256" key="1">
    <source>
        <dbReference type="ARBA" id="ARBA00004496"/>
    </source>
</evidence>
<evidence type="ECO:0000256" key="4">
    <source>
        <dbReference type="ARBA" id="ARBA00022553"/>
    </source>
</evidence>
<keyword evidence="7" id="KW-0238">DNA-binding</keyword>
<dbReference type="PANTHER" id="PTHR42713">
    <property type="entry name" value="HISTIDINE KINASE-RELATED"/>
    <property type="match status" value="1"/>
</dbReference>
<keyword evidence="6" id="KW-0805">Transcription regulation</keyword>
<organism evidence="13 14">
    <name type="scientific">Pseudobutyrivibrio ruminis</name>
    <dbReference type="NCBI Taxonomy" id="46206"/>
    <lineage>
        <taxon>Bacteria</taxon>
        <taxon>Bacillati</taxon>
        <taxon>Bacillota</taxon>
        <taxon>Clostridia</taxon>
        <taxon>Lachnospirales</taxon>
        <taxon>Lachnospiraceae</taxon>
        <taxon>Pseudobutyrivibrio</taxon>
    </lineage>
</organism>
<evidence type="ECO:0000256" key="7">
    <source>
        <dbReference type="ARBA" id="ARBA00023125"/>
    </source>
</evidence>
<dbReference type="Gene3D" id="3.40.50.2300">
    <property type="match status" value="1"/>
</dbReference>
<dbReference type="Pfam" id="PF00072">
    <property type="entry name" value="Response_reg"/>
    <property type="match status" value="1"/>
</dbReference>
<dbReference type="RefSeq" id="WP_074792057.1">
    <property type="nucleotide sequence ID" value="NZ_FNZX01000017.1"/>
</dbReference>
<dbReference type="InterPro" id="IPR001789">
    <property type="entry name" value="Sig_transdc_resp-reg_receiver"/>
</dbReference>
<dbReference type="InterPro" id="IPR009057">
    <property type="entry name" value="Homeodomain-like_sf"/>
</dbReference>
<evidence type="ECO:0000259" key="11">
    <source>
        <dbReference type="PROSITE" id="PS01124"/>
    </source>
</evidence>
<gene>
    <name evidence="13" type="ORF">SAMN02910377_02390</name>
</gene>
<dbReference type="SUPFAM" id="SSF46689">
    <property type="entry name" value="Homeodomain-like"/>
    <property type="match status" value="1"/>
</dbReference>
<dbReference type="InterPro" id="IPR011006">
    <property type="entry name" value="CheY-like_superfamily"/>
</dbReference>
<dbReference type="PROSITE" id="PS01124">
    <property type="entry name" value="HTH_ARAC_FAMILY_2"/>
    <property type="match status" value="1"/>
</dbReference>
<evidence type="ECO:0000313" key="14">
    <source>
        <dbReference type="Proteomes" id="UP000182321"/>
    </source>
</evidence>
<proteinExistence type="predicted"/>
<dbReference type="PRINTS" id="PR00032">
    <property type="entry name" value="HTHARAC"/>
</dbReference>
<dbReference type="GO" id="GO:0000160">
    <property type="term" value="P:phosphorelay signal transduction system"/>
    <property type="evidence" value="ECO:0007669"/>
    <property type="project" value="UniProtKB-KW"/>
</dbReference>
<dbReference type="SMART" id="SM00342">
    <property type="entry name" value="HTH_ARAC"/>
    <property type="match status" value="1"/>
</dbReference>
<comment type="function">
    <text evidence="9">May play the central regulatory role in sporulation. It may be an element of the effector pathway responsible for the activation of sporulation genes in response to nutritional stress. Spo0A may act in concert with spo0H (a sigma factor) to control the expression of some genes that are critical to the sporulation process.</text>
</comment>
<dbReference type="AlphaFoldDB" id="A0A1H7LLR7"/>
<keyword evidence="8" id="KW-0804">Transcription</keyword>
<feature type="modified residue" description="4-aspartylphosphate" evidence="10">
    <location>
        <position position="55"/>
    </location>
</feature>
<keyword evidence="5" id="KW-0902">Two-component regulatory system</keyword>
<dbReference type="CDD" id="cd17536">
    <property type="entry name" value="REC_YesN-like"/>
    <property type="match status" value="1"/>
</dbReference>
<dbReference type="Proteomes" id="UP000182321">
    <property type="component" value="Unassembled WGS sequence"/>
</dbReference>
<dbReference type="SUPFAM" id="SSF52172">
    <property type="entry name" value="CheY-like"/>
    <property type="match status" value="1"/>
</dbReference>
<feature type="domain" description="HTH araC/xylS-type" evidence="11">
    <location>
        <begin position="431"/>
        <end position="530"/>
    </location>
</feature>
<dbReference type="InterPro" id="IPR020449">
    <property type="entry name" value="Tscrpt_reg_AraC-type_HTH"/>
</dbReference>
<dbReference type="EMBL" id="FNZX01000017">
    <property type="protein sequence ID" value="SEK99789.1"/>
    <property type="molecule type" value="Genomic_DNA"/>
</dbReference>
<keyword evidence="14" id="KW-1185">Reference proteome</keyword>
<reference evidence="14" key="1">
    <citation type="submission" date="2016-10" db="EMBL/GenBank/DDBJ databases">
        <authorList>
            <person name="Varghese N."/>
        </authorList>
    </citation>
    <scope>NUCLEOTIDE SEQUENCE [LARGE SCALE GENOMIC DNA]</scope>
    <source>
        <strain evidence="14">ACV-9</strain>
    </source>
</reference>
<evidence type="ECO:0000256" key="8">
    <source>
        <dbReference type="ARBA" id="ARBA00023163"/>
    </source>
</evidence>
<evidence type="ECO:0000256" key="9">
    <source>
        <dbReference type="ARBA" id="ARBA00024867"/>
    </source>
</evidence>
<accession>A0A1H7LLR7</accession>
<dbReference type="InterPro" id="IPR051552">
    <property type="entry name" value="HptR"/>
</dbReference>
<evidence type="ECO:0000313" key="13">
    <source>
        <dbReference type="EMBL" id="SEK99789.1"/>
    </source>
</evidence>